<dbReference type="GO" id="GO:0003677">
    <property type="term" value="F:DNA binding"/>
    <property type="evidence" value="ECO:0007669"/>
    <property type="project" value="UniProtKB-KW"/>
</dbReference>
<organism evidence="6 9">
    <name type="scientific">Burkholderia pseudomultivorans</name>
    <dbReference type="NCBI Taxonomy" id="1207504"/>
    <lineage>
        <taxon>Bacteria</taxon>
        <taxon>Pseudomonadati</taxon>
        <taxon>Pseudomonadota</taxon>
        <taxon>Betaproteobacteria</taxon>
        <taxon>Burkholderiales</taxon>
        <taxon>Burkholderiaceae</taxon>
        <taxon>Burkholderia</taxon>
        <taxon>Burkholderia cepacia complex</taxon>
    </lineage>
</organism>
<evidence type="ECO:0000313" key="10">
    <source>
        <dbReference type="Proteomes" id="UP000494162"/>
    </source>
</evidence>
<feature type="domain" description="IclR-ED" evidence="5">
    <location>
        <begin position="64"/>
        <end position="244"/>
    </location>
</feature>
<dbReference type="Proteomes" id="UP001248067">
    <property type="component" value="Unassembled WGS sequence"/>
</dbReference>
<reference evidence="8 10" key="3">
    <citation type="submission" date="2019-09" db="EMBL/GenBank/DDBJ databases">
        <authorList>
            <person name="Depoorter E."/>
        </authorList>
    </citation>
    <scope>NUCLEOTIDE SEQUENCE [LARGE SCALE GENOMIC DNA]</scope>
    <source>
        <strain evidence="8">LMG 26883</strain>
    </source>
</reference>
<sequence>MLKTLSSALQLMQYFTARQAVWGVRELAKESGVHHAIVHRVLATFAAEGYLVQDDAGRYALGLRWFEMGEIVRRSLSPSQIVEPALHRLAQQSGETVFLSLLDGYEGLCLDIAHGDQQLRFSIEEGQRFALHAGAHGKAMLAFQPDPVRDEVYARAAKAGQAVDRAAVEARLDVIREHGWAYTREEAATGVAGLAVPLTAKGSRSVAGSLAISGPMQRLDESAVPRLLDALNDARRKIESVLSLMR</sequence>
<dbReference type="InterPro" id="IPR029016">
    <property type="entry name" value="GAF-like_dom_sf"/>
</dbReference>
<dbReference type="InterPro" id="IPR036390">
    <property type="entry name" value="WH_DNA-bd_sf"/>
</dbReference>
<dbReference type="EMBL" id="VJSY01000012">
    <property type="protein sequence ID" value="MDR8753511.1"/>
    <property type="molecule type" value="Genomic_DNA"/>
</dbReference>
<keyword evidence="1" id="KW-0805">Transcription regulation</keyword>
<dbReference type="InterPro" id="IPR005471">
    <property type="entry name" value="Tscrpt_reg_IclR_N"/>
</dbReference>
<reference evidence="7 11" key="2">
    <citation type="submission" date="2019-06" db="EMBL/GenBank/DDBJ databases">
        <title>Evolution of Burkholderia multivorans in the lungs of Cystic Fibrosis patients.</title>
        <authorList>
            <person name="Moreira L.M."/>
        </authorList>
    </citation>
    <scope>NUCLEOTIDE SEQUENCE [LARGE SCALE GENOMIC DNA]</scope>
    <source>
        <strain evidence="7 11">VC13239</strain>
    </source>
</reference>
<dbReference type="SUPFAM" id="SSF46785">
    <property type="entry name" value="Winged helix' DNA-binding domain"/>
    <property type="match status" value="1"/>
</dbReference>
<dbReference type="OrthoDB" id="9807558at2"/>
<accession>A0A132EAY5</accession>
<evidence type="ECO:0000256" key="2">
    <source>
        <dbReference type="ARBA" id="ARBA00023125"/>
    </source>
</evidence>
<dbReference type="PROSITE" id="PS51077">
    <property type="entry name" value="HTH_ICLR"/>
    <property type="match status" value="1"/>
</dbReference>
<gene>
    <name evidence="7" type="primary">kipR</name>
    <name evidence="8" type="ORF">BPS26883_00904</name>
    <name evidence="7" type="ORF">FEQ00_01925</name>
    <name evidence="6" type="ORF">WT56_27490</name>
</gene>
<evidence type="ECO:0000313" key="8">
    <source>
        <dbReference type="EMBL" id="VWB22196.1"/>
    </source>
</evidence>
<dbReference type="InterPro" id="IPR014757">
    <property type="entry name" value="Tscrpt_reg_IclR_C"/>
</dbReference>
<dbReference type="RefSeq" id="WP_060245768.1">
    <property type="nucleotide sequence ID" value="NZ_CABVPP010000003.1"/>
</dbReference>
<dbReference type="GeneID" id="93167921"/>
<dbReference type="PANTHER" id="PTHR30136:SF24">
    <property type="entry name" value="HTH-TYPE TRANSCRIPTIONAL REPRESSOR ALLR"/>
    <property type="match status" value="1"/>
</dbReference>
<evidence type="ECO:0000256" key="1">
    <source>
        <dbReference type="ARBA" id="ARBA00023015"/>
    </source>
</evidence>
<dbReference type="InterPro" id="IPR036388">
    <property type="entry name" value="WH-like_DNA-bd_sf"/>
</dbReference>
<dbReference type="EMBL" id="CABVPP010000003">
    <property type="protein sequence ID" value="VWB22196.1"/>
    <property type="molecule type" value="Genomic_DNA"/>
</dbReference>
<keyword evidence="3" id="KW-0804">Transcription</keyword>
<dbReference type="GO" id="GO:0045892">
    <property type="term" value="P:negative regulation of DNA-templated transcription"/>
    <property type="evidence" value="ECO:0007669"/>
    <property type="project" value="TreeGrafter"/>
</dbReference>
<dbReference type="PROSITE" id="PS51078">
    <property type="entry name" value="ICLR_ED"/>
    <property type="match status" value="1"/>
</dbReference>
<dbReference type="EMBL" id="LPJR01000071">
    <property type="protein sequence ID" value="KWF21965.1"/>
    <property type="molecule type" value="Genomic_DNA"/>
</dbReference>
<name>A0A132EAY5_9BURK</name>
<keyword evidence="11" id="KW-1185">Reference proteome</keyword>
<dbReference type="Proteomes" id="UP000062912">
    <property type="component" value="Unassembled WGS sequence"/>
</dbReference>
<evidence type="ECO:0000313" key="9">
    <source>
        <dbReference type="Proteomes" id="UP000062912"/>
    </source>
</evidence>
<protein>
    <submittedName>
        <fullName evidence="7">HTH-type transcriptional regulator KipR</fullName>
    </submittedName>
    <submittedName>
        <fullName evidence="6">IclR family transcriptional regulator</fullName>
    </submittedName>
</protein>
<evidence type="ECO:0000313" key="11">
    <source>
        <dbReference type="Proteomes" id="UP001248067"/>
    </source>
</evidence>
<evidence type="ECO:0000259" key="5">
    <source>
        <dbReference type="PROSITE" id="PS51078"/>
    </source>
</evidence>
<dbReference type="Pfam" id="PF01614">
    <property type="entry name" value="IclR_C"/>
    <property type="match status" value="1"/>
</dbReference>
<dbReference type="Gene3D" id="3.30.450.40">
    <property type="match status" value="1"/>
</dbReference>
<dbReference type="GO" id="GO:0003700">
    <property type="term" value="F:DNA-binding transcription factor activity"/>
    <property type="evidence" value="ECO:0007669"/>
    <property type="project" value="TreeGrafter"/>
</dbReference>
<dbReference type="SUPFAM" id="SSF55781">
    <property type="entry name" value="GAF domain-like"/>
    <property type="match status" value="1"/>
</dbReference>
<evidence type="ECO:0000256" key="3">
    <source>
        <dbReference type="ARBA" id="ARBA00023163"/>
    </source>
</evidence>
<dbReference type="PANTHER" id="PTHR30136">
    <property type="entry name" value="HELIX-TURN-HELIX TRANSCRIPTIONAL REGULATOR, ICLR FAMILY"/>
    <property type="match status" value="1"/>
</dbReference>
<reference evidence="6 9" key="1">
    <citation type="submission" date="2015-11" db="EMBL/GenBank/DDBJ databases">
        <title>Expanding the genomic diversity of Burkholderia species for the development of highly accurate diagnostics.</title>
        <authorList>
            <person name="Sahl J."/>
            <person name="Keim P."/>
            <person name="Wagner D."/>
        </authorList>
    </citation>
    <scope>NUCLEOTIDE SEQUENCE [LARGE SCALE GENOMIC DNA]</scope>
    <source>
        <strain evidence="6 9">MSMB368WGS</strain>
    </source>
</reference>
<dbReference type="SMART" id="SM00346">
    <property type="entry name" value="HTH_ICLR"/>
    <property type="match status" value="1"/>
</dbReference>
<evidence type="ECO:0000313" key="7">
    <source>
        <dbReference type="EMBL" id="MDR8753511.1"/>
    </source>
</evidence>
<feature type="domain" description="HTH iclR-type" evidence="4">
    <location>
        <begin position="2"/>
        <end position="63"/>
    </location>
</feature>
<evidence type="ECO:0000259" key="4">
    <source>
        <dbReference type="PROSITE" id="PS51077"/>
    </source>
</evidence>
<dbReference type="AlphaFoldDB" id="A0A132EAY5"/>
<dbReference type="Proteomes" id="UP000494162">
    <property type="component" value="Unassembled WGS sequence"/>
</dbReference>
<evidence type="ECO:0000313" key="6">
    <source>
        <dbReference type="EMBL" id="KWF21965.1"/>
    </source>
</evidence>
<keyword evidence="2" id="KW-0238">DNA-binding</keyword>
<proteinExistence type="predicted"/>
<dbReference type="Pfam" id="PF09339">
    <property type="entry name" value="HTH_IclR"/>
    <property type="match status" value="1"/>
</dbReference>
<dbReference type="Gene3D" id="1.10.10.10">
    <property type="entry name" value="Winged helix-like DNA-binding domain superfamily/Winged helix DNA-binding domain"/>
    <property type="match status" value="1"/>
</dbReference>
<dbReference type="InterPro" id="IPR050707">
    <property type="entry name" value="HTH_MetabolicPath_Reg"/>
</dbReference>